<dbReference type="PANTHER" id="PTHR21310">
    <property type="entry name" value="AMINOGLYCOSIDE PHOSPHOTRANSFERASE-RELATED-RELATED"/>
    <property type="match status" value="1"/>
</dbReference>
<evidence type="ECO:0000259" key="1">
    <source>
        <dbReference type="Pfam" id="PF01636"/>
    </source>
</evidence>
<accession>A0AAD6DKJ8</accession>
<dbReference type="Gene3D" id="3.90.1200.10">
    <property type="match status" value="1"/>
</dbReference>
<dbReference type="EMBL" id="JAQJAE010000006">
    <property type="protein sequence ID" value="KAJ5588140.1"/>
    <property type="molecule type" value="Genomic_DNA"/>
</dbReference>
<proteinExistence type="predicted"/>
<dbReference type="InterPro" id="IPR011009">
    <property type="entry name" value="Kinase-like_dom_sf"/>
</dbReference>
<dbReference type="Pfam" id="PF01636">
    <property type="entry name" value="APH"/>
    <property type="match status" value="1"/>
</dbReference>
<dbReference type="InterPro" id="IPR002575">
    <property type="entry name" value="Aminoglycoside_PTrfase"/>
</dbReference>
<dbReference type="AlphaFoldDB" id="A0AAD6DKJ8"/>
<protein>
    <recommendedName>
        <fullName evidence="1">Aminoglycoside phosphotransferase domain-containing protein</fullName>
    </recommendedName>
</protein>
<dbReference type="Proteomes" id="UP001213799">
    <property type="component" value="Unassembled WGS sequence"/>
</dbReference>
<comment type="caution">
    <text evidence="2">The sequence shown here is derived from an EMBL/GenBank/DDBJ whole genome shotgun (WGS) entry which is preliminary data.</text>
</comment>
<name>A0AAD6DKJ8_9EURO</name>
<feature type="domain" description="Aminoglycoside phosphotransferase" evidence="1">
    <location>
        <begin position="162"/>
        <end position="228"/>
    </location>
</feature>
<reference evidence="2" key="1">
    <citation type="journal article" date="2023" name="IMA Fungus">
        <title>Comparative genomic study of the Penicillium genus elucidates a diverse pangenome and 15 lateral gene transfer events.</title>
        <authorList>
            <person name="Petersen C."/>
            <person name="Sorensen T."/>
            <person name="Nielsen M.R."/>
            <person name="Sondergaard T.E."/>
            <person name="Sorensen J.L."/>
            <person name="Fitzpatrick D.A."/>
            <person name="Frisvad J.C."/>
            <person name="Nielsen K.L."/>
        </authorList>
    </citation>
    <scope>NUCLEOTIDE SEQUENCE</scope>
    <source>
        <strain evidence="2">IBT 12815</strain>
    </source>
</reference>
<sequence>MNIPFLALGFTVPCPDSVNEMVTSDNTIFNWSSQEYHLEIVVKFGSHVTLVEAKNMILFDTYILIAFVEGQTLEKVWESYDEDTKAHVTNQLKKHLPELRQISNGSYIGSANSGSVTDPILGSYYVKGSFDSEEAFNNAISDAYQSKAPKRHIKNLLSGMVCQNNPQIVFTHGGLGLQNIMVNGKSVSGILDWGFSGWYPEDWEFSKALYVWKWQNDWTDYLVQILRQCYAEYAVHSFLAETLW</sequence>
<evidence type="ECO:0000313" key="3">
    <source>
        <dbReference type="Proteomes" id="UP001213799"/>
    </source>
</evidence>
<keyword evidence="3" id="KW-1185">Reference proteome</keyword>
<organism evidence="2 3">
    <name type="scientific">Penicillium hordei</name>
    <dbReference type="NCBI Taxonomy" id="40994"/>
    <lineage>
        <taxon>Eukaryota</taxon>
        <taxon>Fungi</taxon>
        <taxon>Dikarya</taxon>
        <taxon>Ascomycota</taxon>
        <taxon>Pezizomycotina</taxon>
        <taxon>Eurotiomycetes</taxon>
        <taxon>Eurotiomycetidae</taxon>
        <taxon>Eurotiales</taxon>
        <taxon>Aspergillaceae</taxon>
        <taxon>Penicillium</taxon>
    </lineage>
</organism>
<gene>
    <name evidence="2" type="ORF">N7537_010818</name>
</gene>
<dbReference type="SUPFAM" id="SSF56112">
    <property type="entry name" value="Protein kinase-like (PK-like)"/>
    <property type="match status" value="1"/>
</dbReference>
<reference evidence="2" key="2">
    <citation type="submission" date="2023-01" db="EMBL/GenBank/DDBJ databases">
        <authorList>
            <person name="Petersen C."/>
        </authorList>
    </citation>
    <scope>NUCLEOTIDE SEQUENCE</scope>
    <source>
        <strain evidence="2">IBT 12815</strain>
    </source>
</reference>
<evidence type="ECO:0000313" key="2">
    <source>
        <dbReference type="EMBL" id="KAJ5588140.1"/>
    </source>
</evidence>
<dbReference type="GeneID" id="81592114"/>
<dbReference type="RefSeq" id="XP_056747159.1">
    <property type="nucleotide sequence ID" value="XM_056901872.1"/>
</dbReference>
<dbReference type="PANTHER" id="PTHR21310:SF54">
    <property type="entry name" value="AMINOGLYCOSIDE PHOSPHOTRANSFERASE DOMAIN-CONTAINING PROTEIN"/>
    <property type="match status" value="1"/>
</dbReference>
<dbReference type="InterPro" id="IPR051678">
    <property type="entry name" value="AGP_Transferase"/>
</dbReference>